<dbReference type="Proteomes" id="UP000078046">
    <property type="component" value="Unassembled WGS sequence"/>
</dbReference>
<dbReference type="EMBL" id="LWCA01002675">
    <property type="protein sequence ID" value="OAF63740.1"/>
    <property type="molecule type" value="Genomic_DNA"/>
</dbReference>
<accession>A0A177APJ9</accession>
<dbReference type="AlphaFoldDB" id="A0A177APJ9"/>
<keyword evidence="2" id="KW-1185">Reference proteome</keyword>
<proteinExistence type="predicted"/>
<protein>
    <submittedName>
        <fullName evidence="1">Uncharacterized protein</fullName>
    </submittedName>
</protein>
<gene>
    <name evidence="1" type="ORF">A3Q56_08552</name>
</gene>
<sequence length="142" mass="16842">MKKWQIINPLIKRQEFLKAEKKMTKTSITILYEYTRNDEEMILLDMCIKGINCHKLKLLVEDNLNLFKAKKICCNWEFLNKDCIINQVDQKESKKCFRCDSSQHLTSFLECRARQFINVSVKNVINETTTLKSVSHFCENQN</sequence>
<evidence type="ECO:0000313" key="1">
    <source>
        <dbReference type="EMBL" id="OAF63740.1"/>
    </source>
</evidence>
<organism evidence="1 2">
    <name type="scientific">Intoshia linei</name>
    <dbReference type="NCBI Taxonomy" id="1819745"/>
    <lineage>
        <taxon>Eukaryota</taxon>
        <taxon>Metazoa</taxon>
        <taxon>Spiralia</taxon>
        <taxon>Lophotrochozoa</taxon>
        <taxon>Mesozoa</taxon>
        <taxon>Orthonectida</taxon>
        <taxon>Rhopaluridae</taxon>
        <taxon>Intoshia</taxon>
    </lineage>
</organism>
<reference evidence="1 2" key="1">
    <citation type="submission" date="2016-04" db="EMBL/GenBank/DDBJ databases">
        <title>The genome of Intoshia linei affirms orthonectids as highly simplified spiralians.</title>
        <authorList>
            <person name="Mikhailov K.V."/>
            <person name="Slusarev G.S."/>
            <person name="Nikitin M.A."/>
            <person name="Logacheva M.D."/>
            <person name="Penin A."/>
            <person name="Aleoshin V."/>
            <person name="Panchin Y.V."/>
        </authorList>
    </citation>
    <scope>NUCLEOTIDE SEQUENCE [LARGE SCALE GENOMIC DNA]</scope>
    <source>
        <strain evidence="1">Intl2013</strain>
        <tissue evidence="1">Whole animal</tissue>
    </source>
</reference>
<name>A0A177APJ9_9BILA</name>
<evidence type="ECO:0000313" key="2">
    <source>
        <dbReference type="Proteomes" id="UP000078046"/>
    </source>
</evidence>
<comment type="caution">
    <text evidence="1">The sequence shown here is derived from an EMBL/GenBank/DDBJ whole genome shotgun (WGS) entry which is preliminary data.</text>
</comment>